<dbReference type="EMBL" id="CP000733">
    <property type="protein sequence ID" value="ABS77941.1"/>
    <property type="molecule type" value="Genomic_DNA"/>
</dbReference>
<comment type="similarity">
    <text evidence="1">Belongs to the peptidase S13 family.</text>
</comment>
<dbReference type="GO" id="GO:0000270">
    <property type="term" value="P:peptidoglycan metabolic process"/>
    <property type="evidence" value="ECO:0007669"/>
    <property type="project" value="TreeGrafter"/>
</dbReference>
<proteinExistence type="inferred from homology"/>
<dbReference type="InterPro" id="IPR000667">
    <property type="entry name" value="Peptidase_S13"/>
</dbReference>
<dbReference type="PANTHER" id="PTHR30023">
    <property type="entry name" value="D-ALANYL-D-ALANINE CARBOXYPEPTIDASE"/>
    <property type="match status" value="1"/>
</dbReference>
<sequence>MKKPFYLAILLSLFCSPLFAVEKQNPQTNINTILRSIKSKANLGFIVSDVKTGRVIFSERSQFLFSPASTQKLFTAVAALYYLGSDYQFTTALLTNGAIKGQTLQGNLTLKFSGDPELTTEDLNRLIEKLKELGIHRISGHVYIDNTAYNDVPYPPGWMWDDLSYGYAAPVSAIIINRNKFLLHILPAKKGNAQPTLSPILPAGVTHFSNRVRTTAHQIKQCPLTVYSDNRNNYQLAGCINRAWGQQRRTLAIRNPVIYANVLLKQALADNVIQYQGPILLAGSSANDVVLAEHKSPPLRHMLKEMLKNSDNLTTDSLLKKMGERFYKKPGTWQNGLHALKKILEPTGIDFKNNLINDGAGLSRYNLVSPDQMAKLLRFAYNQKTIRDPLLKALPIGGKDGTLAGRMRSIANSERVHAKTGSMAGVSALAGYLRTRQNKVLSFAIMINGFVGETHAYSHLEDRLCEFLVKFSERKHG</sequence>
<dbReference type="GO" id="GO:0006508">
    <property type="term" value="P:proteolysis"/>
    <property type="evidence" value="ECO:0007669"/>
    <property type="project" value="InterPro"/>
</dbReference>
<protein>
    <submittedName>
        <fullName evidence="4">D-alanyl-meso-diaminopimelate endopeptidase</fullName>
        <ecNumber evidence="4">3.4.-.-</ecNumber>
    </submittedName>
</protein>
<evidence type="ECO:0000313" key="5">
    <source>
        <dbReference type="Proteomes" id="UP000008555"/>
    </source>
</evidence>
<evidence type="ECO:0000313" key="4">
    <source>
        <dbReference type="EMBL" id="ABS77941.1"/>
    </source>
</evidence>
<reference evidence="4 5" key="1">
    <citation type="journal article" date="2009" name="Infect. Immun.">
        <title>Comparative genomics reveal extensive transposon-mediated genomic plasticity and diversity among potential effector proteins within the genus Coxiella.</title>
        <authorList>
            <person name="Beare P.A."/>
            <person name="Unsworth N."/>
            <person name="Andoh M."/>
            <person name="Voth D.E."/>
            <person name="Omsland A."/>
            <person name="Gilk S.D."/>
            <person name="Williams K.P."/>
            <person name="Sobral B.W."/>
            <person name="Kupko J.J.III."/>
            <person name="Porcella S.F."/>
            <person name="Samuel J.E."/>
            <person name="Heinzen R.A."/>
        </authorList>
    </citation>
    <scope>NUCLEOTIDE SEQUENCE [LARGE SCALE GENOMIC DNA]</scope>
    <source>
        <strain evidence="4 5">Dugway 5J108-111</strain>
    </source>
</reference>
<dbReference type="Proteomes" id="UP000008555">
    <property type="component" value="Chromosome"/>
</dbReference>
<name>A9KBC0_COXBN</name>
<dbReference type="Gene3D" id="3.40.710.10">
    <property type="entry name" value="DD-peptidase/beta-lactamase superfamily"/>
    <property type="match status" value="1"/>
</dbReference>
<feature type="chain" id="PRO_5002736417" evidence="3">
    <location>
        <begin position="21"/>
        <end position="477"/>
    </location>
</feature>
<dbReference type="HOGENOM" id="CLU_017692_1_2_6"/>
<dbReference type="PANTHER" id="PTHR30023:SF0">
    <property type="entry name" value="PENICILLIN-SENSITIVE CARBOXYPEPTIDASE A"/>
    <property type="match status" value="1"/>
</dbReference>
<dbReference type="KEGG" id="cbd:CBUD_0134"/>
<dbReference type="Pfam" id="PF02113">
    <property type="entry name" value="Peptidase_S13"/>
    <property type="match status" value="1"/>
</dbReference>
<dbReference type="SUPFAM" id="SSF56601">
    <property type="entry name" value="beta-lactamase/transpeptidase-like"/>
    <property type="match status" value="1"/>
</dbReference>
<feature type="signal peptide" evidence="3">
    <location>
        <begin position="1"/>
        <end position="20"/>
    </location>
</feature>
<accession>A9KBC0</accession>
<keyword evidence="2 4" id="KW-0378">Hydrolase</keyword>
<dbReference type="MEROPS" id="S13.001"/>
<evidence type="ECO:0000256" key="1">
    <source>
        <dbReference type="ARBA" id="ARBA00006096"/>
    </source>
</evidence>
<dbReference type="NCBIfam" id="TIGR00666">
    <property type="entry name" value="PBP4"/>
    <property type="match status" value="1"/>
</dbReference>
<dbReference type="RefSeq" id="WP_011996426.1">
    <property type="nucleotide sequence ID" value="NC_009727.1"/>
</dbReference>
<dbReference type="PRINTS" id="PR00922">
    <property type="entry name" value="DADACBPTASE3"/>
</dbReference>
<dbReference type="InterPro" id="IPR012338">
    <property type="entry name" value="Beta-lactam/transpept-like"/>
</dbReference>
<dbReference type="EC" id="3.4.-.-" evidence="4"/>
<dbReference type="Gene3D" id="3.50.80.20">
    <property type="entry name" value="D-Ala-D-Ala carboxypeptidase C, peptidase S13"/>
    <property type="match status" value="1"/>
</dbReference>
<dbReference type="GO" id="GO:0004185">
    <property type="term" value="F:serine-type carboxypeptidase activity"/>
    <property type="evidence" value="ECO:0007669"/>
    <property type="project" value="InterPro"/>
</dbReference>
<gene>
    <name evidence="4" type="primary">dacB</name>
    <name evidence="4" type="ordered locus">CBUD_0134</name>
</gene>
<organism evidence="4 5">
    <name type="scientific">Coxiella burnetii (strain Dugway 5J108-111)</name>
    <dbReference type="NCBI Taxonomy" id="434922"/>
    <lineage>
        <taxon>Bacteria</taxon>
        <taxon>Pseudomonadati</taxon>
        <taxon>Pseudomonadota</taxon>
        <taxon>Gammaproteobacteria</taxon>
        <taxon>Legionellales</taxon>
        <taxon>Coxiellaceae</taxon>
        <taxon>Coxiella</taxon>
    </lineage>
</organism>
<evidence type="ECO:0000256" key="3">
    <source>
        <dbReference type="SAM" id="SignalP"/>
    </source>
</evidence>
<keyword evidence="3" id="KW-0732">Signal</keyword>
<evidence type="ECO:0000256" key="2">
    <source>
        <dbReference type="ARBA" id="ARBA00022801"/>
    </source>
</evidence>
<dbReference type="AlphaFoldDB" id="A9KBC0"/>